<evidence type="ECO:0000313" key="2">
    <source>
        <dbReference type="EMBL" id="KAF3836522.1"/>
    </source>
</evidence>
<proteinExistence type="predicted"/>
<dbReference type="AlphaFoldDB" id="A0A7J5XHF3"/>
<gene>
    <name evidence="2" type="ORF">F7725_029080</name>
</gene>
<organism evidence="2 3">
    <name type="scientific">Dissostichus mawsoni</name>
    <name type="common">Antarctic cod</name>
    <dbReference type="NCBI Taxonomy" id="36200"/>
    <lineage>
        <taxon>Eukaryota</taxon>
        <taxon>Metazoa</taxon>
        <taxon>Chordata</taxon>
        <taxon>Craniata</taxon>
        <taxon>Vertebrata</taxon>
        <taxon>Euteleostomi</taxon>
        <taxon>Actinopterygii</taxon>
        <taxon>Neopterygii</taxon>
        <taxon>Teleostei</taxon>
        <taxon>Neoteleostei</taxon>
        <taxon>Acanthomorphata</taxon>
        <taxon>Eupercaria</taxon>
        <taxon>Perciformes</taxon>
        <taxon>Notothenioidei</taxon>
        <taxon>Nototheniidae</taxon>
        <taxon>Dissostichus</taxon>
    </lineage>
</organism>
<comment type="caution">
    <text evidence="2">The sequence shown here is derived from an EMBL/GenBank/DDBJ whole genome shotgun (WGS) entry which is preliminary data.</text>
</comment>
<protein>
    <submittedName>
        <fullName evidence="2">Uncharacterized protein</fullName>
    </submittedName>
</protein>
<sequence length="84" mass="8843">MTSEPQPGPGAAVPCSAGEPGSFNPKKRLLEAAGGQMTRLRSLQYLSPGVYSAARPKEERGGSGTLHLSAPRTCVLVRRIPKGR</sequence>
<keyword evidence="3" id="KW-1185">Reference proteome</keyword>
<dbReference type="Proteomes" id="UP000518266">
    <property type="component" value="Unassembled WGS sequence"/>
</dbReference>
<reference evidence="2 3" key="1">
    <citation type="submission" date="2020-03" db="EMBL/GenBank/DDBJ databases">
        <title>Dissostichus mawsoni Genome sequencing and assembly.</title>
        <authorList>
            <person name="Park H."/>
        </authorList>
    </citation>
    <scope>NUCLEOTIDE SEQUENCE [LARGE SCALE GENOMIC DNA]</scope>
    <source>
        <strain evidence="2">DM0001</strain>
        <tissue evidence="2">Muscle</tissue>
    </source>
</reference>
<accession>A0A7J5XHF3</accession>
<feature type="region of interest" description="Disordered" evidence="1">
    <location>
        <begin position="1"/>
        <end position="23"/>
    </location>
</feature>
<name>A0A7J5XHF3_DISMA</name>
<evidence type="ECO:0000313" key="3">
    <source>
        <dbReference type="Proteomes" id="UP000518266"/>
    </source>
</evidence>
<evidence type="ECO:0000256" key="1">
    <source>
        <dbReference type="SAM" id="MobiDB-lite"/>
    </source>
</evidence>
<dbReference type="EMBL" id="JAAKFY010000024">
    <property type="protein sequence ID" value="KAF3836522.1"/>
    <property type="molecule type" value="Genomic_DNA"/>
</dbReference>